<dbReference type="GO" id="GO:0003677">
    <property type="term" value="F:DNA binding"/>
    <property type="evidence" value="ECO:0007669"/>
    <property type="project" value="InterPro"/>
</dbReference>
<feature type="domain" description="Topo IA-type catalytic" evidence="3">
    <location>
        <begin position="1"/>
        <end position="104"/>
    </location>
</feature>
<name>A0AAU7CDX1_9BACT</name>
<dbReference type="PROSITE" id="PS52039">
    <property type="entry name" value="TOPO_IA_2"/>
    <property type="match status" value="1"/>
</dbReference>
<dbReference type="GO" id="GO:0006281">
    <property type="term" value="P:DNA repair"/>
    <property type="evidence" value="ECO:0007669"/>
    <property type="project" value="TreeGrafter"/>
</dbReference>
<dbReference type="InterPro" id="IPR025589">
    <property type="entry name" value="Toprim_C_rpt"/>
</dbReference>
<dbReference type="EMBL" id="CP155447">
    <property type="protein sequence ID" value="XBH03137.1"/>
    <property type="molecule type" value="Genomic_DNA"/>
</dbReference>
<dbReference type="InterPro" id="IPR000380">
    <property type="entry name" value="Topo_IA"/>
</dbReference>
<dbReference type="PANTHER" id="PTHR11390:SF21">
    <property type="entry name" value="DNA TOPOISOMERASE 3-ALPHA"/>
    <property type="match status" value="1"/>
</dbReference>
<evidence type="ECO:0000256" key="2">
    <source>
        <dbReference type="SAM" id="MobiDB-lite"/>
    </source>
</evidence>
<evidence type="ECO:0000256" key="1">
    <source>
        <dbReference type="ARBA" id="ARBA00023235"/>
    </source>
</evidence>
<dbReference type="InterPro" id="IPR023405">
    <property type="entry name" value="Topo_IA_core_domain"/>
</dbReference>
<dbReference type="SUPFAM" id="SSF56712">
    <property type="entry name" value="Prokaryotic type I DNA topoisomerase"/>
    <property type="match status" value="1"/>
</dbReference>
<organism evidence="4">
    <name type="scientific">Singulisphaera sp. Ch08</name>
    <dbReference type="NCBI Taxonomy" id="3120278"/>
    <lineage>
        <taxon>Bacteria</taxon>
        <taxon>Pseudomonadati</taxon>
        <taxon>Planctomycetota</taxon>
        <taxon>Planctomycetia</taxon>
        <taxon>Isosphaerales</taxon>
        <taxon>Isosphaeraceae</taxon>
        <taxon>Singulisphaera</taxon>
    </lineage>
</organism>
<evidence type="ECO:0000259" key="3">
    <source>
        <dbReference type="PROSITE" id="PS52039"/>
    </source>
</evidence>
<dbReference type="GO" id="GO:0003917">
    <property type="term" value="F:DNA topoisomerase type I (single strand cut, ATP-independent) activity"/>
    <property type="evidence" value="ECO:0007669"/>
    <property type="project" value="InterPro"/>
</dbReference>
<dbReference type="InterPro" id="IPR013824">
    <property type="entry name" value="Topo_IA_cen_sub1"/>
</dbReference>
<dbReference type="GO" id="GO:0006310">
    <property type="term" value="P:DNA recombination"/>
    <property type="evidence" value="ECO:0007669"/>
    <property type="project" value="TreeGrafter"/>
</dbReference>
<dbReference type="Pfam" id="PF13342">
    <property type="entry name" value="Toprim_Crpt"/>
    <property type="match status" value="1"/>
</dbReference>
<dbReference type="Gene3D" id="1.10.460.10">
    <property type="entry name" value="Topoisomerase I, domain 2"/>
    <property type="match status" value="1"/>
</dbReference>
<evidence type="ECO:0000313" key="4">
    <source>
        <dbReference type="EMBL" id="XBH03137.1"/>
    </source>
</evidence>
<reference evidence="4" key="1">
    <citation type="submission" date="2024-05" db="EMBL/GenBank/DDBJ databases">
        <title>Planctomycetes of the genus Singulisphaera possess chitinolytic capabilities.</title>
        <authorList>
            <person name="Ivanova A."/>
        </authorList>
    </citation>
    <scope>NUCLEOTIDE SEQUENCE</scope>
    <source>
        <strain evidence="4">Ch08T</strain>
    </source>
</reference>
<gene>
    <name evidence="4" type="ORF">V5E97_33245</name>
</gene>
<protein>
    <submittedName>
        <fullName evidence="4">Topoisomerase C-terminal repeat-containing protein</fullName>
    </submittedName>
</protein>
<dbReference type="GO" id="GO:0043597">
    <property type="term" value="C:cytoplasmic replication fork"/>
    <property type="evidence" value="ECO:0007669"/>
    <property type="project" value="TreeGrafter"/>
</dbReference>
<feature type="region of interest" description="Disordered" evidence="2">
    <location>
        <begin position="193"/>
        <end position="239"/>
    </location>
</feature>
<dbReference type="Pfam" id="PF01131">
    <property type="entry name" value="Topoisom_bac"/>
    <property type="match status" value="1"/>
</dbReference>
<dbReference type="PANTHER" id="PTHR11390">
    <property type="entry name" value="PROKARYOTIC DNA TOPOISOMERASE"/>
    <property type="match status" value="1"/>
</dbReference>
<dbReference type="GO" id="GO:0006265">
    <property type="term" value="P:DNA topological change"/>
    <property type="evidence" value="ECO:0007669"/>
    <property type="project" value="InterPro"/>
</dbReference>
<proteinExistence type="predicted"/>
<keyword evidence="1" id="KW-0413">Isomerase</keyword>
<sequence>METAGKLVDDEELKEALKERGLGTPATRASIIETLLARGYITREKKTLAATDLGRYLVALIQIRGLKSPELTGEWEAKLREIERGRLDARSFMGEIAHYTGEVIRSGDETTVDPHRLGDCPRCGRPVIEGKKGYGCSGWRDGCKFVLWREFQGRTLGEGEVRELLQRRVLFGIAGANGPSGVILHLTDTGDVTEIPVPAGKPRQPKKPSRRPDSPRKSPRTGRRGAAPQHSENVPTGEEKSSFASVALGACPLCGAGVVEQEKAYRCAGSKGDCRFTIWKKIAGKSIGIRAVQALLKQGRTAVLKGFQSKAGKRFEARLKVDGGEIRFDFEK</sequence>
<dbReference type="AlphaFoldDB" id="A0AAU7CDX1"/>
<dbReference type="InterPro" id="IPR013497">
    <property type="entry name" value="Topo_IA_cen"/>
</dbReference>
<accession>A0AAU7CDX1</accession>